<dbReference type="Pfam" id="PF07703">
    <property type="entry name" value="A2M_BRD"/>
    <property type="match status" value="1"/>
</dbReference>
<dbReference type="InterPro" id="IPR041246">
    <property type="entry name" value="Bact_MG10"/>
</dbReference>
<dbReference type="InterPro" id="IPR040639">
    <property type="entry name" value="A2MG_MG1"/>
</dbReference>
<dbReference type="InterPro" id="IPR051802">
    <property type="entry name" value="YfhM-like"/>
</dbReference>
<proteinExistence type="inferred from homology"/>
<dbReference type="EMBL" id="CP003093">
    <property type="protein sequence ID" value="AER56232.1"/>
    <property type="molecule type" value="Genomic_DNA"/>
</dbReference>
<keyword evidence="7" id="KW-1185">Reference proteome</keyword>
<dbReference type="SUPFAM" id="SSF48239">
    <property type="entry name" value="Terpenoid cyclases/Protein prenyltransferases"/>
    <property type="match status" value="1"/>
</dbReference>
<dbReference type="Gene3D" id="1.50.10.20">
    <property type="match status" value="1"/>
</dbReference>
<dbReference type="CDD" id="cd02891">
    <property type="entry name" value="A2M_like"/>
    <property type="match status" value="1"/>
</dbReference>
<dbReference type="PIRSF" id="PIRSF038980">
    <property type="entry name" value="A2M_bac"/>
    <property type="match status" value="1"/>
</dbReference>
<evidence type="ECO:0000256" key="3">
    <source>
        <dbReference type="PIRNR" id="PIRNR038980"/>
    </source>
</evidence>
<dbReference type="Pfam" id="PF01835">
    <property type="entry name" value="MG2"/>
    <property type="match status" value="1"/>
</dbReference>
<feature type="domain" description="Alpha-2-macroglobulin" evidence="5">
    <location>
        <begin position="979"/>
        <end position="1068"/>
    </location>
</feature>
<keyword evidence="2" id="KW-0732">Signal</keyword>
<feature type="domain" description="Alpha-2-macroglobulin bait region" evidence="4">
    <location>
        <begin position="772"/>
        <end position="915"/>
    </location>
</feature>
<evidence type="ECO:0000313" key="7">
    <source>
        <dbReference type="Proteomes" id="UP000005870"/>
    </source>
</evidence>
<sequence length="1677" mass="181320">MESTQGHGARALQHAAALDAHQASAARMSSRFASQRPWRNALLAAALGLLALAGCDRNKTGELPQVSGEAVRAEKAKAIAGFGLVNAYPDQEDGEVALALEFSQPLVESQDFDALLHVTDDKGAPVSGSWVLGDEGKVLRFPSVEAARDYTVKIDAGLLAAAGARLGKGVEQVVHSGSLKPSVGFASQGSVLPAKDSRGLPVVSINVAEVDVEFLRVREADLPRFFDQYQRGGSRGAWDLDRSYGDHTPLGDMADSVYLNRFVLDGKPNERALSYLPTQDIRQLQEPGLYFAVMKRVGRYSEDLQTVFFSVSDLGLHARAYKDTLFVHTASLATGEASKGAQLRVLDAKGNTVLKGETDGNGNALLKYALDAGQVLVASRGKDVTLLPFNQPALDLSEFAVAGREQAWFDVFAWSGRDLYRPGETVRVSALLRDFDGKPVKPGQPLYLRLKQPDGKVFRETRLAPAEQGYFAFEQAIPAEAPTGRWQIEFRTDPASAQAVQGMTLQIEEFLPERMKLDLSAADTLRPGAPLALKADAAYLYGAPADGNRFTAKLAVAVEQHPLDKLPGWFFGDPTVELPKEAKGVVDATLDARGHFEGDLALPDEVKPVTPVAAIVSASVYETGGRTVNRTLKRVMWPAAVLVGVRPLFDDKQGSDANGTAGFEIARMDATGKRLSGQGLKVTLVRERRDYHWTHDEDTGWAFDYTQRFENVDTRTLDVRTDPARVEFPVEWGGYRLEVFDPATGLTTRYPFTAGWSWSDENRGLDARPDKIKLSLDKAGYRAGDTLKVTLTPPHPGKGVLMVESDHMLYVRNIDAKAGSTFQIPVTADWERHDVYVTALVFRGGSAPSRITPARAVGVAHVPMDRTARRVAVGLKAPTQMQPEQDLAVTVSVPQLAGRNAHVTVSAVDVGILNITGYPVPDANAQFFAQRRLGVDSYDVYGRVIESFEGDTARMRFGGDMALGPLPQARRPTARVQTVDLFAGPVKLDAKGNARIVLHVPDFNGTLRVSALVYSDDQYGNRDVETLVRAPVVAEASLPRVLAPGDRSMVTLDVQNFTGKPGAFKVQVDGIGPLAIGEGSRSAQLADGAKTTLSFPLMANEGYTTAQVRVQVEGGATGFKVDRKYDLPVRAGWPSVVRTESRVIDPLAPVSMGAAFGEGLMAGSINARMVVSALPPIPFAAALEDLLKYPYGCIEQTTSKGYGTLLLDQATAELLGTHGLDANKRRERMEGAFGRITSMQVANGNFSMWGDDSDVVPYLTPYVTEFLLDARDAGFAVPDAVLQKALNRLSEDLLSGGNQFYGADFRDHLRFANQAYEGYVLARVGRAPLGTLRALYDNDRVKSMTGLPLVHLGIALSLQGDTKRGSRAIALGLDKTGDRPGYLGDYGTPLRDDALMLALVRERKLSRPEYDARVISLGRELDERRKARWFYLSTQEQVALARLGKSLLGDAQAKTVSGTWAANGASEAVDSQRLFARSFDGDTLAKGVTFTPQSLSPTGSGSTPPLYASLEIAGVPRTAPAEDTSRLSVVRRYYTTDGKEWTGGTLKEGQALIVGLSITADTAMPDALLTDLLPAGLEIENFNLSDAKQWADVVVDGINITDRGDAADVKHEEFRDDRYVAALRLSAGGRGAKVFYLVRAVTPGTYTVPPPLVEDMYRPQIRGVGASLPATITVVQP</sequence>
<dbReference type="eggNOG" id="COG2373">
    <property type="taxonomic scope" value="Bacteria"/>
</dbReference>
<name>G7UUE1_PSEUP</name>
<evidence type="ECO:0000313" key="6">
    <source>
        <dbReference type="EMBL" id="AER56232.1"/>
    </source>
</evidence>
<gene>
    <name evidence="6" type="ordered locus">DSC_07905</name>
</gene>
<dbReference type="InterPro" id="IPR008930">
    <property type="entry name" value="Terpenoid_cyclase/PrenylTrfase"/>
</dbReference>
<dbReference type="Pfam" id="PF17962">
    <property type="entry name" value="bMG6"/>
    <property type="match status" value="1"/>
</dbReference>
<dbReference type="InterPro" id="IPR002890">
    <property type="entry name" value="MG2"/>
</dbReference>
<comment type="function">
    <text evidence="3">Protects the bacterial cell from host peptidases.</text>
</comment>
<evidence type="ECO:0000259" key="5">
    <source>
        <dbReference type="SMART" id="SM01360"/>
    </source>
</evidence>
<dbReference type="Pfam" id="PF17973">
    <property type="entry name" value="bMG10"/>
    <property type="match status" value="1"/>
</dbReference>
<protein>
    <recommendedName>
        <fullName evidence="3">Alpha-2-macroglobulin</fullName>
    </recommendedName>
</protein>
<evidence type="ECO:0000256" key="2">
    <source>
        <dbReference type="ARBA" id="ARBA00022729"/>
    </source>
</evidence>
<dbReference type="Gene3D" id="2.60.40.1930">
    <property type="match status" value="1"/>
</dbReference>
<keyword evidence="3" id="KW-0646">Protease inhibitor</keyword>
<organism evidence="6 7">
    <name type="scientific">Pseudoxanthomonas spadix (strain BD-a59)</name>
    <dbReference type="NCBI Taxonomy" id="1045855"/>
    <lineage>
        <taxon>Bacteria</taxon>
        <taxon>Pseudomonadati</taxon>
        <taxon>Pseudomonadota</taxon>
        <taxon>Gammaproteobacteria</taxon>
        <taxon>Lysobacterales</taxon>
        <taxon>Lysobacteraceae</taxon>
        <taxon>Pseudoxanthomonas</taxon>
    </lineage>
</organism>
<dbReference type="SMART" id="SM01419">
    <property type="entry name" value="Thiol-ester_cl"/>
    <property type="match status" value="1"/>
</dbReference>
<dbReference type="HOGENOM" id="CLU_000965_1_0_6"/>
<reference evidence="6 7" key="1">
    <citation type="journal article" date="2012" name="J. Bacteriol.">
        <title>Complete Genome Sequence of the BTEX-Degrading Bacterium Pseudoxanthomonas spadix BD-a59.</title>
        <authorList>
            <person name="Lee S.H."/>
            <person name="Jin H.M."/>
            <person name="Lee H.J."/>
            <person name="Kim J.M."/>
            <person name="Jeon C.O."/>
        </authorList>
    </citation>
    <scope>NUCLEOTIDE SEQUENCE [LARGE SCALE GENOMIC DNA]</scope>
    <source>
        <strain evidence="6 7">BD-a59</strain>
    </source>
</reference>
<keyword evidence="3" id="KW-1003">Cell membrane</keyword>
<dbReference type="InterPro" id="IPR047565">
    <property type="entry name" value="Alpha-macroglob_thiol-ester_cl"/>
</dbReference>
<dbReference type="Pfam" id="PF00207">
    <property type="entry name" value="A2M"/>
    <property type="match status" value="1"/>
</dbReference>
<dbReference type="PANTHER" id="PTHR40094">
    <property type="entry name" value="ALPHA-2-MACROGLOBULIN HOMOLOG"/>
    <property type="match status" value="1"/>
</dbReference>
<dbReference type="InterPro" id="IPR001599">
    <property type="entry name" value="Macroglobln_a2"/>
</dbReference>
<keyword evidence="3" id="KW-0472">Membrane</keyword>
<dbReference type="STRING" id="1045855.DSC_07905"/>
<dbReference type="InterPro" id="IPR041462">
    <property type="entry name" value="Bact_A2M_MG6"/>
</dbReference>
<dbReference type="InterPro" id="IPR021868">
    <property type="entry name" value="Alpha_2_Macroglob_MG3"/>
</dbReference>
<accession>G7UUE1</accession>
<dbReference type="InterPro" id="IPR049120">
    <property type="entry name" value="A2M_bMG2"/>
</dbReference>
<dbReference type="InterPro" id="IPR011625">
    <property type="entry name" value="A2M_N_BRD"/>
</dbReference>
<dbReference type="PANTHER" id="PTHR40094:SF1">
    <property type="entry name" value="UBIQUITIN DOMAIN-CONTAINING PROTEIN"/>
    <property type="match status" value="1"/>
</dbReference>
<dbReference type="Proteomes" id="UP000005870">
    <property type="component" value="Chromosome"/>
</dbReference>
<dbReference type="InterPro" id="IPR041203">
    <property type="entry name" value="Bact_A2M_MG5"/>
</dbReference>
<dbReference type="Pfam" id="PF17972">
    <property type="entry name" value="bMG5"/>
    <property type="match status" value="1"/>
</dbReference>
<dbReference type="GO" id="GO:0004866">
    <property type="term" value="F:endopeptidase inhibitor activity"/>
    <property type="evidence" value="ECO:0007669"/>
    <property type="project" value="UniProtKB-UniRule"/>
</dbReference>
<dbReference type="SMART" id="SM01360">
    <property type="entry name" value="A2M"/>
    <property type="match status" value="1"/>
</dbReference>
<dbReference type="Pfam" id="PF21142">
    <property type="entry name" value="A2M_bMG2"/>
    <property type="match status" value="1"/>
</dbReference>
<evidence type="ECO:0000259" key="4">
    <source>
        <dbReference type="SMART" id="SM01359"/>
    </source>
</evidence>
<dbReference type="KEGG" id="psd:DSC_07905"/>
<evidence type="ECO:0000256" key="1">
    <source>
        <dbReference type="ARBA" id="ARBA00010556"/>
    </source>
</evidence>
<dbReference type="Pfam" id="PF17970">
    <property type="entry name" value="bMG1"/>
    <property type="match status" value="1"/>
</dbReference>
<dbReference type="InterPro" id="IPR026284">
    <property type="entry name" value="A2MG_proteobact"/>
</dbReference>
<dbReference type="SMART" id="SM01359">
    <property type="entry name" value="A2M_N_2"/>
    <property type="match status" value="1"/>
</dbReference>
<dbReference type="Pfam" id="PF11974">
    <property type="entry name" value="bMG3"/>
    <property type="match status" value="1"/>
</dbReference>
<comment type="similarity">
    <text evidence="1">Belongs to the protease inhibitor I39 (alpha-2-macroglobulin) family. Bacterial alpha-2-macroglobulin subfamily.</text>
</comment>